<dbReference type="EMBL" id="HBGS01027592">
    <property type="protein sequence ID" value="CAD9422505.1"/>
    <property type="molecule type" value="Transcribed_RNA"/>
</dbReference>
<sequence>MLFKNPCEPYAPPKSFVDAMDLLLLLHADHEQNASTSTVRIAGSSDANPFACVAAGIASLWGASHGGANEAVINMLVEIGTVENIPTFISKAKNKKDPFRLMGFGHRVYKNFDPRAIQMKKMCHTVLSQLPPENAEGLVNLLAIATALEETALKDPYFQQRKLFPNVDFYSGITLTAMGIPPEMFTVIFAVGRSAGWIAQWKESIDEPVRKIYRPRQLYTGLPMRVYQPMSERDERDTCESSDDPKHFTDAFVKQRSNSSSAVRRQSVSGEWDLFF</sequence>
<dbReference type="PANTHER" id="PTHR42871:SF1">
    <property type="entry name" value="CITRATE SYNTHASE"/>
    <property type="match status" value="1"/>
</dbReference>
<accession>A0A7S2FZV3</accession>
<dbReference type="InterPro" id="IPR016142">
    <property type="entry name" value="Citrate_synth-like_lrg_a-sub"/>
</dbReference>
<protein>
    <recommendedName>
        <fullName evidence="5">Citrate synthase</fullName>
    </recommendedName>
</protein>
<evidence type="ECO:0000256" key="3">
    <source>
        <dbReference type="ARBA" id="ARBA00022532"/>
    </source>
</evidence>
<dbReference type="PRINTS" id="PR00143">
    <property type="entry name" value="CITRTSNTHASE"/>
</dbReference>
<comment type="pathway">
    <text evidence="1">Carbohydrate metabolism.</text>
</comment>
<dbReference type="SUPFAM" id="SSF48256">
    <property type="entry name" value="Citrate synthase"/>
    <property type="match status" value="1"/>
</dbReference>
<dbReference type="Pfam" id="PF00285">
    <property type="entry name" value="Citrate_synt"/>
    <property type="match status" value="1"/>
</dbReference>
<dbReference type="PROSITE" id="PS00480">
    <property type="entry name" value="CITRATE_SYNTHASE"/>
    <property type="match status" value="1"/>
</dbReference>
<evidence type="ECO:0000256" key="2">
    <source>
        <dbReference type="ARBA" id="ARBA00010566"/>
    </source>
</evidence>
<evidence type="ECO:0000256" key="1">
    <source>
        <dbReference type="ARBA" id="ARBA00005007"/>
    </source>
</evidence>
<dbReference type="GO" id="GO:0046912">
    <property type="term" value="F:acyltransferase activity, acyl groups converted into alkyl on transfer"/>
    <property type="evidence" value="ECO:0007669"/>
    <property type="project" value="InterPro"/>
</dbReference>
<dbReference type="Gene3D" id="1.10.580.10">
    <property type="entry name" value="Citrate Synthase, domain 1"/>
    <property type="match status" value="2"/>
</dbReference>
<comment type="similarity">
    <text evidence="2 5">Belongs to the citrate synthase family.</text>
</comment>
<evidence type="ECO:0000313" key="6">
    <source>
        <dbReference type="EMBL" id="CAD9422505.1"/>
    </source>
</evidence>
<keyword evidence="4 5" id="KW-0808">Transferase</keyword>
<dbReference type="PANTHER" id="PTHR42871">
    <property type="entry name" value="CITRATE SYNTHASE"/>
    <property type="match status" value="1"/>
</dbReference>
<gene>
    <name evidence="6" type="ORF">DSPE1174_LOCUS13966</name>
</gene>
<evidence type="ECO:0000256" key="4">
    <source>
        <dbReference type="ARBA" id="ARBA00022679"/>
    </source>
</evidence>
<reference evidence="6" key="1">
    <citation type="submission" date="2021-01" db="EMBL/GenBank/DDBJ databases">
        <authorList>
            <person name="Corre E."/>
            <person name="Pelletier E."/>
            <person name="Niang G."/>
            <person name="Scheremetjew M."/>
            <person name="Finn R."/>
            <person name="Kale V."/>
            <person name="Holt S."/>
            <person name="Cochrane G."/>
            <person name="Meng A."/>
            <person name="Brown T."/>
            <person name="Cohen L."/>
        </authorList>
    </citation>
    <scope>NUCLEOTIDE SEQUENCE</scope>
    <source>
        <strain evidence="6">CCMP1381</strain>
    </source>
</reference>
<name>A0A7S2FZV3_9STRA</name>
<dbReference type="InterPro" id="IPR036969">
    <property type="entry name" value="Citrate_synthase_sf"/>
</dbReference>
<keyword evidence="3" id="KW-0816">Tricarboxylic acid cycle</keyword>
<dbReference type="FunFam" id="1.10.230.10:FF:000002">
    <property type="entry name" value="Citrate synthase"/>
    <property type="match status" value="1"/>
</dbReference>
<dbReference type="InterPro" id="IPR002020">
    <property type="entry name" value="Citrate_synthase"/>
</dbReference>
<proteinExistence type="inferred from homology"/>
<dbReference type="InterPro" id="IPR019810">
    <property type="entry name" value="Citrate_synthase_AS"/>
</dbReference>
<evidence type="ECO:0000256" key="5">
    <source>
        <dbReference type="RuleBase" id="RU000441"/>
    </source>
</evidence>
<organism evidence="6">
    <name type="scientific">Octactis speculum</name>
    <dbReference type="NCBI Taxonomy" id="3111310"/>
    <lineage>
        <taxon>Eukaryota</taxon>
        <taxon>Sar</taxon>
        <taxon>Stramenopiles</taxon>
        <taxon>Ochrophyta</taxon>
        <taxon>Dictyochophyceae</taxon>
        <taxon>Dictyochales</taxon>
        <taxon>Dictyochaceae</taxon>
        <taxon>Octactis</taxon>
    </lineage>
</organism>
<dbReference type="GO" id="GO:0006099">
    <property type="term" value="P:tricarboxylic acid cycle"/>
    <property type="evidence" value="ECO:0007669"/>
    <property type="project" value="UniProtKB-KW"/>
</dbReference>
<dbReference type="AlphaFoldDB" id="A0A7S2FZV3"/>